<keyword evidence="1" id="KW-0602">Photosynthesis</keyword>
<protein>
    <recommendedName>
        <fullName evidence="5">Photosynthesis system II assembly factor Ycf48/Hcf136-like domain-containing protein</fullName>
    </recommendedName>
</protein>
<evidence type="ECO:0000259" key="5">
    <source>
        <dbReference type="Pfam" id="PF14870"/>
    </source>
</evidence>
<name>A0A432YGW2_9GAMM</name>
<feature type="chain" id="PRO_5019135975" description="Photosynthesis system II assembly factor Ycf48/Hcf136-like domain-containing protein" evidence="4">
    <location>
        <begin position="46"/>
        <end position="419"/>
    </location>
</feature>
<dbReference type="PANTHER" id="PTHR47199:SF2">
    <property type="entry name" value="PHOTOSYSTEM II STABILITY_ASSEMBLY FACTOR HCF136, CHLOROPLASTIC"/>
    <property type="match status" value="1"/>
</dbReference>
<evidence type="ECO:0000256" key="3">
    <source>
        <dbReference type="SAM" id="Coils"/>
    </source>
</evidence>
<dbReference type="OrthoDB" id="9813892at2"/>
<keyword evidence="2" id="KW-0604">Photosystem II</keyword>
<dbReference type="InterPro" id="IPR015943">
    <property type="entry name" value="WD40/YVTN_repeat-like_dom_sf"/>
</dbReference>
<dbReference type="Gene3D" id="2.130.10.10">
    <property type="entry name" value="YVTN repeat-like/Quinoprotein amine dehydrogenase"/>
    <property type="match status" value="1"/>
</dbReference>
<dbReference type="CDD" id="cd15482">
    <property type="entry name" value="Sialidase_non-viral"/>
    <property type="match status" value="1"/>
</dbReference>
<reference evidence="7" key="1">
    <citation type="journal article" date="2018" name="Front. Microbiol.">
        <title>Genome-Based Analysis Reveals the Taxonomy and Diversity of the Family Idiomarinaceae.</title>
        <authorList>
            <person name="Liu Y."/>
            <person name="Lai Q."/>
            <person name="Shao Z."/>
        </authorList>
    </citation>
    <scope>NUCLEOTIDE SEQUENCE [LARGE SCALE GENOMIC DNA]</scope>
    <source>
        <strain evidence="7">CVS-6</strain>
    </source>
</reference>
<feature type="domain" description="Photosynthesis system II assembly factor Ycf48/Hcf136-like" evidence="5">
    <location>
        <begin position="108"/>
        <end position="166"/>
    </location>
</feature>
<evidence type="ECO:0000256" key="4">
    <source>
        <dbReference type="SAM" id="SignalP"/>
    </source>
</evidence>
<accession>A0A432YGW2</accession>
<feature type="coiled-coil region" evidence="3">
    <location>
        <begin position="168"/>
        <end position="195"/>
    </location>
</feature>
<evidence type="ECO:0000313" key="7">
    <source>
        <dbReference type="Proteomes" id="UP000288259"/>
    </source>
</evidence>
<dbReference type="SUPFAM" id="SSF110296">
    <property type="entry name" value="Oligoxyloglucan reducing end-specific cellobiohydrolase"/>
    <property type="match status" value="1"/>
</dbReference>
<organism evidence="6 7">
    <name type="scientific">Pseudidiomarina insulisalsae</name>
    <dbReference type="NCBI Taxonomy" id="575789"/>
    <lineage>
        <taxon>Bacteria</taxon>
        <taxon>Pseudomonadati</taxon>
        <taxon>Pseudomonadota</taxon>
        <taxon>Gammaproteobacteria</taxon>
        <taxon>Alteromonadales</taxon>
        <taxon>Idiomarinaceae</taxon>
        <taxon>Pseudidiomarina</taxon>
    </lineage>
</organism>
<keyword evidence="4" id="KW-0732">Signal</keyword>
<evidence type="ECO:0000256" key="1">
    <source>
        <dbReference type="ARBA" id="ARBA00022531"/>
    </source>
</evidence>
<proteinExistence type="predicted"/>
<dbReference type="PANTHER" id="PTHR47199">
    <property type="entry name" value="PHOTOSYSTEM II STABILITY/ASSEMBLY FACTOR HCF136, CHLOROPLASTIC"/>
    <property type="match status" value="1"/>
</dbReference>
<dbReference type="AlphaFoldDB" id="A0A432YGW2"/>
<gene>
    <name evidence="6" type="ORF">CWI71_07220</name>
</gene>
<keyword evidence="7" id="KW-1185">Reference proteome</keyword>
<dbReference type="EMBL" id="PIPY01000007">
    <property type="protein sequence ID" value="RUO60192.1"/>
    <property type="molecule type" value="Genomic_DNA"/>
</dbReference>
<evidence type="ECO:0000256" key="2">
    <source>
        <dbReference type="ARBA" id="ARBA00023276"/>
    </source>
</evidence>
<feature type="signal peptide" evidence="4">
    <location>
        <begin position="1"/>
        <end position="45"/>
    </location>
</feature>
<keyword evidence="3" id="KW-0175">Coiled coil</keyword>
<dbReference type="GO" id="GO:0009523">
    <property type="term" value="C:photosystem II"/>
    <property type="evidence" value="ECO:0007669"/>
    <property type="project" value="UniProtKB-KW"/>
</dbReference>
<sequence length="419" mass="45502">MYGLRKICNSKHNNSKTQKKQEGSMIRAKLCAAAIALSLSPTVSAQIAEQEPAQPTEQATQPVQGYDVIYAPAMTAPEATQAVLTEIDATTYRQVAVGDYGVIVTRATADDAWQQAEVPTSVFLTSLNFADDQLGWAVGHHGVILQTTDGGITWQRQLDGFEYIDLQIEHYSDRVAELEALLDNAEDLSADEQSDLEFALDDALFKLDTAEIALEEGPTKPFLDVLALSPNEIFVSGAYGAFLYSTDGGESWQIIDHLVENPDGYHLNALEAEGDNLYLAGESGQLFRSFDRGQSWEVIDSPYYGSFFGVHVDRQQRLWVFGLRGNIFVSEDQGDSFTQLTLEDPVNINNAVDAPDGGLYFVGNAGVVAYLSDSGELIERTHESGAALTDLVVNADGSLTLVGQRGVLAMPSSALTEKD</sequence>
<evidence type="ECO:0000313" key="6">
    <source>
        <dbReference type="EMBL" id="RUO60192.1"/>
    </source>
</evidence>
<comment type="caution">
    <text evidence="6">The sequence shown here is derived from an EMBL/GenBank/DDBJ whole genome shotgun (WGS) entry which is preliminary data.</text>
</comment>
<dbReference type="Proteomes" id="UP000288259">
    <property type="component" value="Unassembled WGS sequence"/>
</dbReference>
<dbReference type="GO" id="GO:0015979">
    <property type="term" value="P:photosynthesis"/>
    <property type="evidence" value="ECO:0007669"/>
    <property type="project" value="UniProtKB-KW"/>
</dbReference>
<dbReference type="Pfam" id="PF14870">
    <property type="entry name" value="PSII_BNR"/>
    <property type="match status" value="2"/>
</dbReference>
<dbReference type="InterPro" id="IPR028203">
    <property type="entry name" value="PSII_CF48-like_dom"/>
</dbReference>
<feature type="domain" description="Photosynthesis system II assembly factor Ycf48/Hcf136-like" evidence="5">
    <location>
        <begin position="221"/>
        <end position="299"/>
    </location>
</feature>